<dbReference type="AlphaFoldDB" id="A0A5M6CDM1"/>
<accession>A0A5M6CDM1</accession>
<gene>
    <name evidence="1" type="ORF">F0919_12055</name>
</gene>
<organism evidence="1 2">
    <name type="scientific">Taibaiella lutea</name>
    <dbReference type="NCBI Taxonomy" id="2608001"/>
    <lineage>
        <taxon>Bacteria</taxon>
        <taxon>Pseudomonadati</taxon>
        <taxon>Bacteroidota</taxon>
        <taxon>Chitinophagia</taxon>
        <taxon>Chitinophagales</taxon>
        <taxon>Chitinophagaceae</taxon>
        <taxon>Taibaiella</taxon>
    </lineage>
</organism>
<comment type="caution">
    <text evidence="1">The sequence shown here is derived from an EMBL/GenBank/DDBJ whole genome shotgun (WGS) entry which is preliminary data.</text>
</comment>
<protein>
    <submittedName>
        <fullName evidence="1">Uncharacterized protein</fullName>
    </submittedName>
</protein>
<evidence type="ECO:0000313" key="1">
    <source>
        <dbReference type="EMBL" id="KAA5533274.1"/>
    </source>
</evidence>
<sequence length="95" mass="10206">MTLTLSTVPTPQYYYYVNKYCGTNTTSFSYDPACTRIKVKIGAYTSTGIYSLPTAIGTSTIIALGADGEGVGPYTITIYKSANNQFKLSVGNTAY</sequence>
<keyword evidence="2" id="KW-1185">Reference proteome</keyword>
<evidence type="ECO:0000313" key="2">
    <source>
        <dbReference type="Proteomes" id="UP000323632"/>
    </source>
</evidence>
<reference evidence="1 2" key="1">
    <citation type="submission" date="2019-09" db="EMBL/GenBank/DDBJ databases">
        <title>Genome sequence and assembly of Taibaiella sp.</title>
        <authorList>
            <person name="Chhetri G."/>
        </authorList>
    </citation>
    <scope>NUCLEOTIDE SEQUENCE [LARGE SCALE GENOMIC DNA]</scope>
    <source>
        <strain evidence="1 2">KVB11</strain>
    </source>
</reference>
<dbReference type="Proteomes" id="UP000323632">
    <property type="component" value="Unassembled WGS sequence"/>
</dbReference>
<name>A0A5M6CDM1_9BACT</name>
<dbReference type="RefSeq" id="WP_150033022.1">
    <property type="nucleotide sequence ID" value="NZ_VWSH01000003.1"/>
</dbReference>
<proteinExistence type="predicted"/>
<dbReference type="EMBL" id="VWSH01000003">
    <property type="protein sequence ID" value="KAA5533274.1"/>
    <property type="molecule type" value="Genomic_DNA"/>
</dbReference>